<keyword evidence="2" id="KW-0479">Metal-binding</keyword>
<comment type="cofactor">
    <cofactor evidence="1">
        <name>Zn(2+)</name>
        <dbReference type="ChEBI" id="CHEBI:29105"/>
    </cofactor>
</comment>
<dbReference type="GO" id="GO:0005829">
    <property type="term" value="C:cytosol"/>
    <property type="evidence" value="ECO:0007669"/>
    <property type="project" value="TreeGrafter"/>
</dbReference>
<dbReference type="InterPro" id="IPR051607">
    <property type="entry name" value="Metallo-dep_hydrolases"/>
</dbReference>
<proteinExistence type="predicted"/>
<sequence length="394" mass="43669">MPSDELKVFSGLVATPRVDRSLDLGKKVFGVDATGKIVFFEDVSFLSELRALETPYEYEPACHSKAERNELWIPGLIDTHTHAPQYPNLGLGLDLPLLPWLEKYTFPLEAKFADSAFAAEVYPVVVGQLLRSGTTTAAYHATIHQEATRTLFSTCQRMGQRAVVGKVSMTRNGALGYQETPEESFRCAEEFVNWAMDQAKSNDLVLPSVTPRFAVTSYADCLLKLGEIANRYKCHVQTHISENKKEVEVVKEAFKSKNYTEVGLCDVKRLLQAGVKVGLGTDMSGGFSHSMFDAMRQAVEASKILCVLQSDPHPLSTEDAFFLATMGSAQVLKMEDKIGSLAVGRQFDACLMTSFSKISEHLEADLDMFNHIFYTADDRNVKKVFVDGKLVVGH</sequence>
<feature type="domain" description="Amidohydrolase-related" evidence="5">
    <location>
        <begin position="73"/>
        <end position="256"/>
    </location>
</feature>
<evidence type="ECO:0000259" key="6">
    <source>
        <dbReference type="Pfam" id="PF07969"/>
    </source>
</evidence>
<dbReference type="EMBL" id="CAJPEX010004719">
    <property type="protein sequence ID" value="CAG0923194.1"/>
    <property type="molecule type" value="Genomic_DNA"/>
</dbReference>
<dbReference type="GO" id="GO:0008270">
    <property type="term" value="F:zinc ion binding"/>
    <property type="evidence" value="ECO:0007669"/>
    <property type="project" value="TreeGrafter"/>
</dbReference>
<gene>
    <name evidence="7" type="ORF">NMOB1V02_LOCUS10660</name>
</gene>
<dbReference type="OrthoDB" id="194468at2759"/>
<dbReference type="Pfam" id="PF07969">
    <property type="entry name" value="Amidohydro_3"/>
    <property type="match status" value="1"/>
</dbReference>
<keyword evidence="4" id="KW-0862">Zinc</keyword>
<dbReference type="PANTHER" id="PTHR11271:SF6">
    <property type="entry name" value="GUANINE DEAMINASE"/>
    <property type="match status" value="1"/>
</dbReference>
<dbReference type="GO" id="GO:0008892">
    <property type="term" value="F:guanine deaminase activity"/>
    <property type="evidence" value="ECO:0007669"/>
    <property type="project" value="TreeGrafter"/>
</dbReference>
<dbReference type="InterPro" id="IPR013108">
    <property type="entry name" value="Amidohydro_3"/>
</dbReference>
<evidence type="ECO:0000313" key="7">
    <source>
        <dbReference type="EMBL" id="CAD7283042.1"/>
    </source>
</evidence>
<keyword evidence="8" id="KW-1185">Reference proteome</keyword>
<protein>
    <recommendedName>
        <fullName evidence="9">Guanine deaminase</fullName>
    </recommendedName>
</protein>
<keyword evidence="3" id="KW-0378">Hydrolase</keyword>
<dbReference type="Pfam" id="PF01979">
    <property type="entry name" value="Amidohydro_1"/>
    <property type="match status" value="1"/>
</dbReference>
<organism evidence="7">
    <name type="scientific">Notodromas monacha</name>
    <dbReference type="NCBI Taxonomy" id="399045"/>
    <lineage>
        <taxon>Eukaryota</taxon>
        <taxon>Metazoa</taxon>
        <taxon>Ecdysozoa</taxon>
        <taxon>Arthropoda</taxon>
        <taxon>Crustacea</taxon>
        <taxon>Oligostraca</taxon>
        <taxon>Ostracoda</taxon>
        <taxon>Podocopa</taxon>
        <taxon>Podocopida</taxon>
        <taxon>Cypridocopina</taxon>
        <taxon>Cypridoidea</taxon>
        <taxon>Cyprididae</taxon>
        <taxon>Notodromas</taxon>
    </lineage>
</organism>
<evidence type="ECO:0000256" key="2">
    <source>
        <dbReference type="ARBA" id="ARBA00022723"/>
    </source>
</evidence>
<dbReference type="EMBL" id="OA886756">
    <property type="protein sequence ID" value="CAD7283042.1"/>
    <property type="molecule type" value="Genomic_DNA"/>
</dbReference>
<evidence type="ECO:0000313" key="8">
    <source>
        <dbReference type="Proteomes" id="UP000678499"/>
    </source>
</evidence>
<accession>A0A7R9BZH8</accession>
<name>A0A7R9BZH8_9CRUS</name>
<evidence type="ECO:0000256" key="3">
    <source>
        <dbReference type="ARBA" id="ARBA00022801"/>
    </source>
</evidence>
<feature type="domain" description="Amidohydrolase 3" evidence="6">
    <location>
        <begin position="266"/>
        <end position="352"/>
    </location>
</feature>
<evidence type="ECO:0000259" key="5">
    <source>
        <dbReference type="Pfam" id="PF01979"/>
    </source>
</evidence>
<evidence type="ECO:0000256" key="1">
    <source>
        <dbReference type="ARBA" id="ARBA00001947"/>
    </source>
</evidence>
<evidence type="ECO:0008006" key="9">
    <source>
        <dbReference type="Google" id="ProtNLM"/>
    </source>
</evidence>
<evidence type="ECO:0000256" key="4">
    <source>
        <dbReference type="ARBA" id="ARBA00022833"/>
    </source>
</evidence>
<dbReference type="InterPro" id="IPR006680">
    <property type="entry name" value="Amidohydro-rel"/>
</dbReference>
<dbReference type="SUPFAM" id="SSF51556">
    <property type="entry name" value="Metallo-dependent hydrolases"/>
    <property type="match status" value="1"/>
</dbReference>
<dbReference type="GO" id="GO:0046098">
    <property type="term" value="P:guanine metabolic process"/>
    <property type="evidence" value="ECO:0007669"/>
    <property type="project" value="TreeGrafter"/>
</dbReference>
<dbReference type="PANTHER" id="PTHR11271">
    <property type="entry name" value="GUANINE DEAMINASE"/>
    <property type="match status" value="1"/>
</dbReference>
<dbReference type="Gene3D" id="3.20.20.140">
    <property type="entry name" value="Metal-dependent hydrolases"/>
    <property type="match status" value="2"/>
</dbReference>
<dbReference type="AlphaFoldDB" id="A0A7R9BZH8"/>
<reference evidence="7" key="1">
    <citation type="submission" date="2020-11" db="EMBL/GenBank/DDBJ databases">
        <authorList>
            <person name="Tran Van P."/>
        </authorList>
    </citation>
    <scope>NUCLEOTIDE SEQUENCE</scope>
</reference>
<dbReference type="InterPro" id="IPR032466">
    <property type="entry name" value="Metal_Hydrolase"/>
</dbReference>
<dbReference type="Proteomes" id="UP000678499">
    <property type="component" value="Unassembled WGS sequence"/>
</dbReference>